<sequence>MYPVRCGVSCSSKTAEAFYIKMFLNLKETCTAKRCANVRYFFDLQNISLKVIIRKNIAFD</sequence>
<evidence type="ECO:0000313" key="1">
    <source>
        <dbReference type="EMBL" id="AWH85832.1"/>
    </source>
</evidence>
<name>A0A2S1QZK3_9FLAO</name>
<dbReference type="KEGG" id="falb:HYN59_12270"/>
<keyword evidence="2" id="KW-1185">Reference proteome</keyword>
<proteinExistence type="predicted"/>
<dbReference type="EMBL" id="CP029186">
    <property type="protein sequence ID" value="AWH85832.1"/>
    <property type="molecule type" value="Genomic_DNA"/>
</dbReference>
<gene>
    <name evidence="1" type="ORF">HYN59_12270</name>
</gene>
<accession>A0A2S1QZK3</accession>
<dbReference type="Proteomes" id="UP000244929">
    <property type="component" value="Chromosome"/>
</dbReference>
<dbReference type="AlphaFoldDB" id="A0A2S1QZK3"/>
<reference evidence="1 2" key="1">
    <citation type="submission" date="2018-04" db="EMBL/GenBank/DDBJ databases">
        <title>Genome sequencing of Flavobacterium sp. HYN0059.</title>
        <authorList>
            <person name="Yi H."/>
            <person name="Baek C."/>
        </authorList>
    </citation>
    <scope>NUCLEOTIDE SEQUENCE [LARGE SCALE GENOMIC DNA]</scope>
    <source>
        <strain evidence="1 2">HYN0059</strain>
    </source>
</reference>
<organism evidence="1 2">
    <name type="scientific">Flavobacterium album</name>
    <dbReference type="NCBI Taxonomy" id="2175091"/>
    <lineage>
        <taxon>Bacteria</taxon>
        <taxon>Pseudomonadati</taxon>
        <taxon>Bacteroidota</taxon>
        <taxon>Flavobacteriia</taxon>
        <taxon>Flavobacteriales</taxon>
        <taxon>Flavobacteriaceae</taxon>
        <taxon>Flavobacterium</taxon>
    </lineage>
</organism>
<protein>
    <submittedName>
        <fullName evidence="1">Uncharacterized protein</fullName>
    </submittedName>
</protein>
<evidence type="ECO:0000313" key="2">
    <source>
        <dbReference type="Proteomes" id="UP000244929"/>
    </source>
</evidence>